<evidence type="ECO:0000313" key="4">
    <source>
        <dbReference type="EMBL" id="PQJ26711.1"/>
    </source>
</evidence>
<keyword evidence="5" id="KW-1185">Reference proteome</keyword>
<dbReference type="PANTHER" id="PTHR33678">
    <property type="entry name" value="BLL1576 PROTEIN"/>
    <property type="match status" value="1"/>
</dbReference>
<reference evidence="4 5" key="1">
    <citation type="submission" date="2016-12" db="EMBL/GenBank/DDBJ databases">
        <title>Study of bacterial adaptation to deep sea.</title>
        <authorList>
            <person name="Song J."/>
            <person name="Yoshizawa S."/>
            <person name="Kogure K."/>
        </authorList>
    </citation>
    <scope>NUCLEOTIDE SEQUENCE [LARGE SCALE GENOMIC DNA]</scope>
    <source>
        <strain evidence="4 5">SAORIC-165</strain>
    </source>
</reference>
<dbReference type="OrthoDB" id="9760067at2"/>
<dbReference type="InterPro" id="IPR052344">
    <property type="entry name" value="Transposase-related"/>
</dbReference>
<evidence type="ECO:0000259" key="3">
    <source>
        <dbReference type="Pfam" id="PF13007"/>
    </source>
</evidence>
<dbReference type="PANTHER" id="PTHR33678:SF1">
    <property type="entry name" value="BLL1576 PROTEIN"/>
    <property type="match status" value="1"/>
</dbReference>
<dbReference type="InterPro" id="IPR004291">
    <property type="entry name" value="Transposase_IS66_central"/>
</dbReference>
<dbReference type="NCBIfam" id="NF033517">
    <property type="entry name" value="transpos_IS66"/>
    <property type="match status" value="1"/>
</dbReference>
<organism evidence="4 5">
    <name type="scientific">Rubritalea profundi</name>
    <dbReference type="NCBI Taxonomy" id="1658618"/>
    <lineage>
        <taxon>Bacteria</taxon>
        <taxon>Pseudomonadati</taxon>
        <taxon>Verrucomicrobiota</taxon>
        <taxon>Verrucomicrobiia</taxon>
        <taxon>Verrucomicrobiales</taxon>
        <taxon>Rubritaleaceae</taxon>
        <taxon>Rubritalea</taxon>
    </lineage>
</organism>
<feature type="domain" description="Transposase IS66 central" evidence="2">
    <location>
        <begin position="166"/>
        <end position="448"/>
    </location>
</feature>
<name>A0A2S7TW91_9BACT</name>
<dbReference type="RefSeq" id="WP_105044907.1">
    <property type="nucleotide sequence ID" value="NZ_MQWA01000003.1"/>
</dbReference>
<evidence type="ECO:0000256" key="1">
    <source>
        <dbReference type="SAM" id="MobiDB-lite"/>
    </source>
</evidence>
<dbReference type="Pfam" id="PF03050">
    <property type="entry name" value="DDE_Tnp_IS66"/>
    <property type="match status" value="1"/>
</dbReference>
<dbReference type="EMBL" id="MQWA01000003">
    <property type="protein sequence ID" value="PQJ26711.1"/>
    <property type="molecule type" value="Genomic_DNA"/>
</dbReference>
<accession>A0A2S7TW91</accession>
<dbReference type="Pfam" id="PF13007">
    <property type="entry name" value="LZ_Tnp_IS66"/>
    <property type="match status" value="1"/>
</dbReference>
<protein>
    <submittedName>
        <fullName evidence="4">Uncharacterized protein</fullName>
    </submittedName>
</protein>
<comment type="caution">
    <text evidence="4">The sequence shown here is derived from an EMBL/GenBank/DDBJ whole genome shotgun (WGS) entry which is preliminary data.</text>
</comment>
<feature type="domain" description="Transposase TnpC homeodomain" evidence="3">
    <location>
        <begin position="30"/>
        <end position="94"/>
    </location>
</feature>
<feature type="region of interest" description="Disordered" evidence="1">
    <location>
        <begin position="63"/>
        <end position="93"/>
    </location>
</feature>
<evidence type="ECO:0000313" key="5">
    <source>
        <dbReference type="Proteomes" id="UP000239907"/>
    </source>
</evidence>
<sequence length="518" mass="59612">MPNNEQDKDAIIAQLRADNAYLKEQLRLQQEKIDMLIRALFGSKSEKLDANQLELLLDPDSVKKPAAVDGNEDPLAAEEHPSKKRASRKPRLPENIFTTETTLIPDEVKSNPESYRQVAEKRSEKLDVTPARYTRHVTIRPTYVERGEPIPRWLTAAAPASLLEGSILTPSLLAHVLIGKYHDHLPYYRQEKIMELRHGIHIPRNTLCYWTNFAADKLEPLYKLIAEDLRSSLHLNIDETPVDYKSKGGGTRLGYFWIYQNSRAGVLYDWHTGRAHTCLDNILTNDEKSFAGVLQSDGYSAYDTWSKKRPRVLQVGCWTHMRRKFVEAKSDYPEALKIIRLVGRLYSSERKYKEWIGQSHHPPEAIAYYRRRHLTPVLQQIWKTLKSFKNRYLPQSSLGKAVRYALNQWLKLCNALKHSPTIDNNAAENSVRPLKLGAKNWLFIGGEETGWRSAVIYTLIENIRREGKDAQAYLKWVFEKMIGRTNQQDLRELLPKAWLALQKLEQNPVVSPAAQSAA</sequence>
<dbReference type="Proteomes" id="UP000239907">
    <property type="component" value="Unassembled WGS sequence"/>
</dbReference>
<evidence type="ECO:0000259" key="2">
    <source>
        <dbReference type="Pfam" id="PF03050"/>
    </source>
</evidence>
<dbReference type="AlphaFoldDB" id="A0A2S7TW91"/>
<proteinExistence type="predicted"/>
<dbReference type="InterPro" id="IPR024463">
    <property type="entry name" value="Transposase_TnpC_homeodom"/>
</dbReference>
<gene>
    <name evidence="4" type="ORF">BSZ32_18100</name>
</gene>